<dbReference type="EMBL" id="PXYX01000035">
    <property type="protein sequence ID" value="PSR25127.1"/>
    <property type="molecule type" value="Genomic_DNA"/>
</dbReference>
<dbReference type="CDD" id="cd00531">
    <property type="entry name" value="NTF2_like"/>
    <property type="match status" value="1"/>
</dbReference>
<dbReference type="Pfam" id="PF12680">
    <property type="entry name" value="SnoaL_2"/>
    <property type="match status" value="1"/>
</dbReference>
<sequence>MSAQDYRVLVERYYHSVDQNDLPTLFSLFDDQIIYKRPGYPVLAGKEQFMEFYKGTRIIESGAHTLTHILVDGDHVCVQGSFQGVLKDGRVIETEFADVFVIHDGKIVERHTYFDGIQV</sequence>
<comment type="caution">
    <text evidence="2">The sequence shown here is derived from an EMBL/GenBank/DDBJ whole genome shotgun (WGS) entry which is preliminary data.</text>
</comment>
<accession>A0A2T2WSB3</accession>
<dbReference type="InterPro" id="IPR032710">
    <property type="entry name" value="NTF2-like_dom_sf"/>
</dbReference>
<dbReference type="InterPro" id="IPR037401">
    <property type="entry name" value="SnoaL-like"/>
</dbReference>
<proteinExistence type="predicted"/>
<evidence type="ECO:0000313" key="2">
    <source>
        <dbReference type="EMBL" id="PSR25127.1"/>
    </source>
</evidence>
<dbReference type="Proteomes" id="UP000242705">
    <property type="component" value="Unassembled WGS sequence"/>
</dbReference>
<organism evidence="2 3">
    <name type="scientific">Sulfobacillus thermosulfidooxidans</name>
    <dbReference type="NCBI Taxonomy" id="28034"/>
    <lineage>
        <taxon>Bacteria</taxon>
        <taxon>Bacillati</taxon>
        <taxon>Bacillota</taxon>
        <taxon>Clostridia</taxon>
        <taxon>Eubacteriales</taxon>
        <taxon>Clostridiales Family XVII. Incertae Sedis</taxon>
        <taxon>Sulfobacillus</taxon>
    </lineage>
</organism>
<gene>
    <name evidence="2" type="ORF">C7B47_12880</name>
</gene>
<protein>
    <recommendedName>
        <fullName evidence="1">SnoaL-like domain-containing protein</fullName>
    </recommendedName>
</protein>
<dbReference type="Gene3D" id="3.10.450.50">
    <property type="match status" value="1"/>
</dbReference>
<name>A0A2T2WSB3_SULTH</name>
<evidence type="ECO:0000313" key="3">
    <source>
        <dbReference type="Proteomes" id="UP000242705"/>
    </source>
</evidence>
<evidence type="ECO:0000259" key="1">
    <source>
        <dbReference type="Pfam" id="PF12680"/>
    </source>
</evidence>
<feature type="domain" description="SnoaL-like" evidence="1">
    <location>
        <begin position="10"/>
        <end position="109"/>
    </location>
</feature>
<dbReference type="AlphaFoldDB" id="A0A2T2WSB3"/>
<reference evidence="2 3" key="1">
    <citation type="journal article" date="2014" name="BMC Genomics">
        <title>Comparison of environmental and isolate Sulfobacillus genomes reveals diverse carbon, sulfur, nitrogen, and hydrogen metabolisms.</title>
        <authorList>
            <person name="Justice N.B."/>
            <person name="Norman A."/>
            <person name="Brown C.T."/>
            <person name="Singh A."/>
            <person name="Thomas B.C."/>
            <person name="Banfield J.F."/>
        </authorList>
    </citation>
    <scope>NUCLEOTIDE SEQUENCE [LARGE SCALE GENOMIC DNA]</scope>
    <source>
        <strain evidence="2">AMDSBA5</strain>
    </source>
</reference>
<dbReference type="SUPFAM" id="SSF54427">
    <property type="entry name" value="NTF2-like"/>
    <property type="match status" value="1"/>
</dbReference>